<evidence type="ECO:0000256" key="1">
    <source>
        <dbReference type="SAM" id="SignalP"/>
    </source>
</evidence>
<dbReference type="RefSeq" id="WP_085153658.1">
    <property type="nucleotide sequence ID" value="NZ_AP022612.1"/>
</dbReference>
<dbReference type="Pfam" id="PF16525">
    <property type="entry name" value="MHB"/>
    <property type="match status" value="1"/>
</dbReference>
<protein>
    <recommendedName>
        <fullName evidence="2">Haemophore haem-binding domain-containing protein</fullName>
    </recommendedName>
</protein>
<dbReference type="Gene3D" id="1.20.20.20">
    <property type="entry name" value="Haemophore, haem-binding domain"/>
    <property type="match status" value="1"/>
</dbReference>
<gene>
    <name evidence="3" type="ORF">MCNF_50560</name>
</gene>
<reference evidence="3" key="1">
    <citation type="journal article" date="2019" name="Emerg. Microbes Infect.">
        <title>Comprehensive subspecies identification of 175 nontuberculous mycobacteria species based on 7547 genomic profiles.</title>
        <authorList>
            <person name="Matsumoto Y."/>
            <person name="Kinjo T."/>
            <person name="Motooka D."/>
            <person name="Nabeya D."/>
            <person name="Jung N."/>
            <person name="Uechi K."/>
            <person name="Horii T."/>
            <person name="Iida T."/>
            <person name="Fujita J."/>
            <person name="Nakamura S."/>
        </authorList>
    </citation>
    <scope>NUCLEOTIDE SEQUENCE [LARGE SCALE GENOMIC DNA]</scope>
    <source>
        <strain evidence="3">JCM 13671</strain>
    </source>
</reference>
<feature type="domain" description="Haemophore haem-binding" evidence="2">
    <location>
        <begin position="40"/>
        <end position="116"/>
    </location>
</feature>
<proteinExistence type="predicted"/>
<dbReference type="OrthoDB" id="4752309at2"/>
<name>A0A7I7Y6E0_9MYCO</name>
<keyword evidence="4" id="KW-1185">Reference proteome</keyword>
<dbReference type="InterPro" id="IPR032407">
    <property type="entry name" value="MHB"/>
</dbReference>
<dbReference type="NCBIfam" id="TIGR04529">
    <property type="entry name" value="MTB_hemophore"/>
    <property type="match status" value="1"/>
</dbReference>
<evidence type="ECO:0000313" key="3">
    <source>
        <dbReference type="EMBL" id="BBZ36451.1"/>
    </source>
</evidence>
<accession>A0A7I7Y6E0</accession>
<feature type="signal peptide" evidence="1">
    <location>
        <begin position="1"/>
        <end position="34"/>
    </location>
</feature>
<dbReference type="EMBL" id="AP022612">
    <property type="protein sequence ID" value="BBZ36451.1"/>
    <property type="molecule type" value="Genomic_DNA"/>
</dbReference>
<feature type="chain" id="PRO_5029765886" description="Haemophore haem-binding domain-containing protein" evidence="1">
    <location>
        <begin position="35"/>
        <end position="136"/>
    </location>
</feature>
<dbReference type="InterPro" id="IPR038378">
    <property type="entry name" value="MHB_sf"/>
</dbReference>
<dbReference type="GO" id="GO:0020037">
    <property type="term" value="F:heme binding"/>
    <property type="evidence" value="ECO:0007669"/>
    <property type="project" value="InterPro"/>
</dbReference>
<keyword evidence="1" id="KW-0732">Signal</keyword>
<dbReference type="Proteomes" id="UP000466931">
    <property type="component" value="Chromosome"/>
</dbReference>
<evidence type="ECO:0000313" key="4">
    <source>
        <dbReference type="Proteomes" id="UP000466931"/>
    </source>
</evidence>
<sequence>MTGRRVEGGRVPRMLAAVGAAGLMALASAGTVNAAPSAEQCSPAAMMRAHAGAMTQMADYLDAHPDVQQVFTNARSQSTPEARREVIESYNDTHPDVATAMKNIHQPVQDLRTQCGLTKPGMDDDMGPGPMMSPGQ</sequence>
<reference evidence="3" key="2">
    <citation type="submission" date="2020-02" db="EMBL/GenBank/DDBJ databases">
        <authorList>
            <person name="Matsumoto Y."/>
            <person name="Motooka D."/>
            <person name="Nakamura S."/>
        </authorList>
    </citation>
    <scope>NUCLEOTIDE SEQUENCE</scope>
    <source>
        <strain evidence="3">JCM 13671</strain>
    </source>
</reference>
<organism evidence="3 4">
    <name type="scientific">Mycolicibacterium confluentis</name>
    <dbReference type="NCBI Taxonomy" id="28047"/>
    <lineage>
        <taxon>Bacteria</taxon>
        <taxon>Bacillati</taxon>
        <taxon>Actinomycetota</taxon>
        <taxon>Actinomycetes</taxon>
        <taxon>Mycobacteriales</taxon>
        <taxon>Mycobacteriaceae</taxon>
        <taxon>Mycolicibacterium</taxon>
    </lineage>
</organism>
<evidence type="ECO:0000259" key="2">
    <source>
        <dbReference type="Pfam" id="PF16525"/>
    </source>
</evidence>
<dbReference type="AlphaFoldDB" id="A0A7I7Y6E0"/>